<comment type="caution">
    <text evidence="2">The sequence shown here is derived from an EMBL/GenBank/DDBJ whole genome shotgun (WGS) entry which is preliminary data.</text>
</comment>
<feature type="chain" id="PRO_5014859058" description="Lipoprotein" evidence="1">
    <location>
        <begin position="30"/>
        <end position="232"/>
    </location>
</feature>
<organism evidence="2 3">
    <name type="scientific">Candidatus Anoxymicrobium japonicum</name>
    <dbReference type="NCBI Taxonomy" id="2013648"/>
    <lineage>
        <taxon>Bacteria</taxon>
        <taxon>Bacillati</taxon>
        <taxon>Actinomycetota</taxon>
        <taxon>Candidatus Geothermincolia</taxon>
        <taxon>Candidatus Geothermincolales</taxon>
        <taxon>Candidatus Anoxymicrobiaceae</taxon>
        <taxon>Candidatus Anoxymicrobium</taxon>
    </lineage>
</organism>
<evidence type="ECO:0000313" key="2">
    <source>
        <dbReference type="EMBL" id="PKQ28028.1"/>
    </source>
</evidence>
<dbReference type="AlphaFoldDB" id="A0A2N3G5Z9"/>
<evidence type="ECO:0000313" key="3">
    <source>
        <dbReference type="Proteomes" id="UP000233654"/>
    </source>
</evidence>
<name>A0A2N3G5Z9_9ACTN</name>
<evidence type="ECO:0008006" key="4">
    <source>
        <dbReference type="Google" id="ProtNLM"/>
    </source>
</evidence>
<protein>
    <recommendedName>
        <fullName evidence="4">Lipoprotein</fullName>
    </recommendedName>
</protein>
<reference evidence="2 3" key="1">
    <citation type="journal article" date="2017" name="ISME J.">
        <title>Potential for microbial H2 and metal transformations associated with novel bacteria and archaea in deep terrestrial subsurface sediments.</title>
        <authorList>
            <person name="Hernsdorf A.W."/>
            <person name="Amano Y."/>
            <person name="Miyakawa K."/>
            <person name="Ise K."/>
            <person name="Suzuki Y."/>
            <person name="Anantharaman K."/>
            <person name="Probst A."/>
            <person name="Burstein D."/>
            <person name="Thomas B.C."/>
            <person name="Banfield J.F."/>
        </authorList>
    </citation>
    <scope>NUCLEOTIDE SEQUENCE [LARGE SCALE GENOMIC DNA]</scope>
    <source>
        <strain evidence="2">HGW-Actinobacteria-3</strain>
    </source>
</reference>
<dbReference type="PROSITE" id="PS51257">
    <property type="entry name" value="PROKAR_LIPOPROTEIN"/>
    <property type="match status" value="1"/>
</dbReference>
<proteinExistence type="predicted"/>
<accession>A0A2N3G5Z9</accession>
<sequence length="232" mass="25831">MVKMKSKKKSPSHFMVIFIAMSMAAMVLASGGCRGEKKQTKAVDKDVKPSEASETTGLITKSNSFDTYVRAIQEGKEPWSPTPPVSLEKAEKEVGIKARFPKETLGGKLKTVYINNTADGRKGICLRYTSGFSIGEDVLKKKPDYRAFIASDVKERTRCSKVIGADYHIVNVAGFEGKAKPPYEFVGFDGNTYRLPPDVCWWEDGVEYAIVPWKLGFTEEQLIEVAESIIWD</sequence>
<dbReference type="Proteomes" id="UP000233654">
    <property type="component" value="Unassembled WGS sequence"/>
</dbReference>
<keyword evidence="1" id="KW-0732">Signal</keyword>
<evidence type="ECO:0000256" key="1">
    <source>
        <dbReference type="SAM" id="SignalP"/>
    </source>
</evidence>
<feature type="signal peptide" evidence="1">
    <location>
        <begin position="1"/>
        <end position="29"/>
    </location>
</feature>
<dbReference type="EMBL" id="PHEX01000037">
    <property type="protein sequence ID" value="PKQ28028.1"/>
    <property type="molecule type" value="Genomic_DNA"/>
</dbReference>
<gene>
    <name evidence="2" type="ORF">CVT63_04985</name>
</gene>